<dbReference type="Ensembl" id="ENSORLT00015031549.1">
    <property type="protein sequence ID" value="ENSORLP00015028180.1"/>
    <property type="gene ID" value="ENSORLG00015010650.1"/>
</dbReference>
<protein>
    <recommendedName>
        <fullName evidence="2">PiggyBac transposable element-derived protein domain-containing protein</fullName>
    </recommendedName>
</protein>
<evidence type="ECO:0000313" key="4">
    <source>
        <dbReference type="Proteomes" id="UP000265200"/>
    </source>
</evidence>
<reference evidence="3" key="4">
    <citation type="submission" date="2025-09" db="UniProtKB">
        <authorList>
            <consortium name="Ensembl"/>
        </authorList>
    </citation>
    <scope>IDENTIFICATION</scope>
    <source>
        <strain evidence="3">HSOK</strain>
    </source>
</reference>
<reference evidence="3 4" key="2">
    <citation type="submission" date="2017-04" db="EMBL/GenBank/DDBJ databases">
        <title>CpG methylation of centromeres and impact of large insertions on vertebrate speciation.</title>
        <authorList>
            <person name="Ichikawa K."/>
            <person name="Yoshimura J."/>
            <person name="Morishita S."/>
        </authorList>
    </citation>
    <scope>NUCLEOTIDE SEQUENCE</scope>
    <source>
        <strain evidence="3 4">HSOK</strain>
    </source>
</reference>
<accession>A0A3P9J7C6</accession>
<evidence type="ECO:0000313" key="3">
    <source>
        <dbReference type="Ensembl" id="ENSORLP00015028180.1"/>
    </source>
</evidence>
<feature type="region of interest" description="Disordered" evidence="1">
    <location>
        <begin position="1"/>
        <end position="112"/>
    </location>
</feature>
<feature type="domain" description="PiggyBac transposable element-derived protein" evidence="2">
    <location>
        <begin position="136"/>
        <end position="499"/>
    </location>
</feature>
<dbReference type="InterPro" id="IPR029526">
    <property type="entry name" value="PGBD"/>
</dbReference>
<name>A0A3P9J7C6_ORYLA</name>
<dbReference type="PANTHER" id="PTHR47272">
    <property type="entry name" value="DDE_TNP_1_7 DOMAIN-CONTAINING PROTEIN"/>
    <property type="match status" value="1"/>
</dbReference>
<dbReference type="Pfam" id="PF13843">
    <property type="entry name" value="DDE_Tnp_1_7"/>
    <property type="match status" value="1"/>
</dbReference>
<feature type="compositionally biased region" description="Basic and acidic residues" evidence="1">
    <location>
        <begin position="35"/>
        <end position="46"/>
    </location>
</feature>
<dbReference type="PANTHER" id="PTHR47272:SF1">
    <property type="entry name" value="PIGGYBAC TRANSPOSABLE ELEMENT-DERIVED PROTEIN 3-LIKE"/>
    <property type="match status" value="1"/>
</dbReference>
<reference evidence="3" key="3">
    <citation type="submission" date="2025-08" db="UniProtKB">
        <authorList>
            <consortium name="Ensembl"/>
        </authorList>
    </citation>
    <scope>IDENTIFICATION</scope>
    <source>
        <strain evidence="3">HSOK</strain>
    </source>
</reference>
<feature type="compositionally biased region" description="Acidic residues" evidence="1">
    <location>
        <begin position="23"/>
        <end position="34"/>
    </location>
</feature>
<feature type="compositionally biased region" description="Basic residues" evidence="1">
    <location>
        <begin position="74"/>
        <end position="86"/>
    </location>
</feature>
<dbReference type="Proteomes" id="UP000265200">
    <property type="component" value="Chromosome 13"/>
</dbReference>
<feature type="compositionally biased region" description="Polar residues" evidence="1">
    <location>
        <begin position="64"/>
        <end position="73"/>
    </location>
</feature>
<sequence>MDTKTFYSARPRVPLDLVPENPQDSDADLDDSDDDPTKDPDYHPTHAESTGDSSFESLDEEESPLTSRSSAQPSHKKSRKRKRKLKTILLEEAVNSPDSRPPSDPSKSTRRIWKHEDIEEFKVPDPRFEPPEDVHTPFQYFKMLFTDEMIEHIAYHTNLYSAQKLGDPIKTSTEEIEDFLAILLYMGVFTFPSLEDYWHQESRFNIIADIMPRKRFQLLRRYIHFCDNQQINESPDRFYKIRPLFEMLRHQCLLIPPTFKHSVAEVMVAYKGTMAGTLRQYIANKPDKWGFKLFCRASSSGIIHDLMLYQGISTFFNVALTEQEQMLPLGAKVVTTLCKTIKHPELSVVFFGNFFTSFGLIQSLYSSLGVRCIGTVRPNRTGGAPLMADKDLVKHGRGASDYRSAEGVIAVKWFDNKCVNLLSNASGIMPLSTVRRWSKESKAKISIPCPSLIPAYNEHMGGIDLSDMLVHLYKTPAKSRRWYLPLFGYIIDLCVTNSWLVYKRDCDLLKQKPMSLKKFRLAVAHSHTPRPPRPKPQPDVRYDNMGHWPLHCDKRGRCNICPKGVSRWRCQKWDVFLCLNSNQECFVKYHQK</sequence>
<reference key="1">
    <citation type="journal article" date="2007" name="Nature">
        <title>The medaka draft genome and insights into vertebrate genome evolution.</title>
        <authorList>
            <person name="Kasahara M."/>
            <person name="Naruse K."/>
            <person name="Sasaki S."/>
            <person name="Nakatani Y."/>
            <person name="Qu W."/>
            <person name="Ahsan B."/>
            <person name="Yamada T."/>
            <person name="Nagayasu Y."/>
            <person name="Doi K."/>
            <person name="Kasai Y."/>
            <person name="Jindo T."/>
            <person name="Kobayashi D."/>
            <person name="Shimada A."/>
            <person name="Toyoda A."/>
            <person name="Kuroki Y."/>
            <person name="Fujiyama A."/>
            <person name="Sasaki T."/>
            <person name="Shimizu A."/>
            <person name="Asakawa S."/>
            <person name="Shimizu N."/>
            <person name="Hashimoto S."/>
            <person name="Yang J."/>
            <person name="Lee Y."/>
            <person name="Matsushima K."/>
            <person name="Sugano S."/>
            <person name="Sakaizumi M."/>
            <person name="Narita T."/>
            <person name="Ohishi K."/>
            <person name="Haga S."/>
            <person name="Ohta F."/>
            <person name="Nomoto H."/>
            <person name="Nogata K."/>
            <person name="Morishita T."/>
            <person name="Endo T."/>
            <person name="Shin-I T."/>
            <person name="Takeda H."/>
            <person name="Morishita S."/>
            <person name="Kohara Y."/>
        </authorList>
    </citation>
    <scope>NUCLEOTIDE SEQUENCE [LARGE SCALE GENOMIC DNA]</scope>
    <source>
        <strain>Hd-rR</strain>
    </source>
</reference>
<evidence type="ECO:0000259" key="2">
    <source>
        <dbReference type="Pfam" id="PF13843"/>
    </source>
</evidence>
<dbReference type="AlphaFoldDB" id="A0A3P9J7C6"/>
<organism evidence="3 4">
    <name type="scientific">Oryzias latipes</name>
    <name type="common">Japanese rice fish</name>
    <name type="synonym">Japanese killifish</name>
    <dbReference type="NCBI Taxonomy" id="8090"/>
    <lineage>
        <taxon>Eukaryota</taxon>
        <taxon>Metazoa</taxon>
        <taxon>Chordata</taxon>
        <taxon>Craniata</taxon>
        <taxon>Vertebrata</taxon>
        <taxon>Euteleostomi</taxon>
        <taxon>Actinopterygii</taxon>
        <taxon>Neopterygii</taxon>
        <taxon>Teleostei</taxon>
        <taxon>Neoteleostei</taxon>
        <taxon>Acanthomorphata</taxon>
        <taxon>Ovalentaria</taxon>
        <taxon>Atherinomorphae</taxon>
        <taxon>Beloniformes</taxon>
        <taxon>Adrianichthyidae</taxon>
        <taxon>Oryziinae</taxon>
        <taxon>Oryzias</taxon>
    </lineage>
</organism>
<evidence type="ECO:0000256" key="1">
    <source>
        <dbReference type="SAM" id="MobiDB-lite"/>
    </source>
</evidence>
<proteinExistence type="predicted"/>